<organism evidence="1 2">
    <name type="scientific">Cinchona calisaya</name>
    <dbReference type="NCBI Taxonomy" id="153742"/>
    <lineage>
        <taxon>Eukaryota</taxon>
        <taxon>Viridiplantae</taxon>
        <taxon>Streptophyta</taxon>
        <taxon>Embryophyta</taxon>
        <taxon>Tracheophyta</taxon>
        <taxon>Spermatophyta</taxon>
        <taxon>Magnoliopsida</taxon>
        <taxon>eudicotyledons</taxon>
        <taxon>Gunneridae</taxon>
        <taxon>Pentapetalae</taxon>
        <taxon>asterids</taxon>
        <taxon>lamiids</taxon>
        <taxon>Gentianales</taxon>
        <taxon>Rubiaceae</taxon>
        <taxon>Cinchonoideae</taxon>
        <taxon>Cinchoneae</taxon>
        <taxon>Cinchona</taxon>
    </lineage>
</organism>
<dbReference type="AlphaFoldDB" id="A0ABD3AE08"/>
<feature type="non-terminal residue" evidence="1">
    <location>
        <position position="1"/>
    </location>
</feature>
<evidence type="ECO:0000313" key="1">
    <source>
        <dbReference type="EMBL" id="KAL3529166.1"/>
    </source>
</evidence>
<keyword evidence="2" id="KW-1185">Reference proteome</keyword>
<name>A0ABD3AE08_9GENT</name>
<proteinExistence type="predicted"/>
<dbReference type="Proteomes" id="UP001630127">
    <property type="component" value="Unassembled WGS sequence"/>
</dbReference>
<gene>
    <name evidence="1" type="ORF">ACH5RR_008488</name>
</gene>
<protein>
    <submittedName>
        <fullName evidence="1">Uncharacterized protein</fullName>
    </submittedName>
</protein>
<dbReference type="EMBL" id="JBJUIK010000004">
    <property type="protein sequence ID" value="KAL3529166.1"/>
    <property type="molecule type" value="Genomic_DNA"/>
</dbReference>
<accession>A0ABD3AE08</accession>
<reference evidence="1 2" key="1">
    <citation type="submission" date="2024-11" db="EMBL/GenBank/DDBJ databases">
        <title>A near-complete genome assembly of Cinchona calisaya.</title>
        <authorList>
            <person name="Lian D.C."/>
            <person name="Zhao X.W."/>
            <person name="Wei L."/>
        </authorList>
    </citation>
    <scope>NUCLEOTIDE SEQUENCE [LARGE SCALE GENOMIC DNA]</scope>
    <source>
        <tissue evidence="1">Nenye</tissue>
    </source>
</reference>
<comment type="caution">
    <text evidence="1">The sequence shown here is derived from an EMBL/GenBank/DDBJ whole genome shotgun (WGS) entry which is preliminary data.</text>
</comment>
<evidence type="ECO:0000313" key="2">
    <source>
        <dbReference type="Proteomes" id="UP001630127"/>
    </source>
</evidence>
<sequence>IIGLIRWWKRSLDHIYHERDIRRNMRRSTIFSAGNKLFGSSTLSELCQFSRTNRSVRYRFTRTHFTVAESKFLNAPLRTHTTVRTKLPSNVHNRPKLSPNDEMDACTAVRSISFTNCTEIGCCVGRIILISDIRNLNG</sequence>